<gene>
    <name evidence="1" type="ORF">F511_47565</name>
</gene>
<accession>A0A2Z6ZRP4</accession>
<dbReference type="EMBL" id="KV250418">
    <property type="protein sequence ID" value="KZT75411.1"/>
    <property type="molecule type" value="Genomic_DNA"/>
</dbReference>
<sequence>MASGLEQLLHHGWPQRPRLCAMIGTRRWVDDAAQDAASVRPCAACCVGGGRRPAILVVMRRLFCFLGFVSGLSRAAHEVFGQYSILGRFWSDQN</sequence>
<reference evidence="1 2" key="1">
    <citation type="journal article" date="2015" name="Proc. Natl. Acad. Sci. U.S.A.">
        <title>The resurrection genome of Boea hygrometrica: A blueprint for survival of dehydration.</title>
        <authorList>
            <person name="Xiao L."/>
            <person name="Yang G."/>
            <person name="Zhang L."/>
            <person name="Yang X."/>
            <person name="Zhao S."/>
            <person name="Ji Z."/>
            <person name="Zhou Q."/>
            <person name="Hu M."/>
            <person name="Wang Y."/>
            <person name="Chen M."/>
            <person name="Xu Y."/>
            <person name="Jin H."/>
            <person name="Xiao X."/>
            <person name="Hu G."/>
            <person name="Bao F."/>
            <person name="Hu Y."/>
            <person name="Wan P."/>
            <person name="Li L."/>
            <person name="Deng X."/>
            <person name="Kuang T."/>
            <person name="Xiang C."/>
            <person name="Zhu J.K."/>
            <person name="Oliver M.J."/>
            <person name="He Y."/>
        </authorList>
    </citation>
    <scope>NUCLEOTIDE SEQUENCE [LARGE SCALE GENOMIC DNA]</scope>
    <source>
        <strain evidence="2">cv. XS01</strain>
    </source>
</reference>
<evidence type="ECO:0000313" key="2">
    <source>
        <dbReference type="Proteomes" id="UP000250235"/>
    </source>
</evidence>
<dbReference type="Proteomes" id="UP000250235">
    <property type="component" value="Unassembled WGS sequence"/>
</dbReference>
<proteinExistence type="predicted"/>
<dbReference type="AlphaFoldDB" id="A0A2Z6ZRP4"/>
<organism evidence="1 2">
    <name type="scientific">Dorcoceras hygrometricum</name>
    <dbReference type="NCBI Taxonomy" id="472368"/>
    <lineage>
        <taxon>Eukaryota</taxon>
        <taxon>Viridiplantae</taxon>
        <taxon>Streptophyta</taxon>
        <taxon>Embryophyta</taxon>
        <taxon>Tracheophyta</taxon>
        <taxon>Spermatophyta</taxon>
        <taxon>Magnoliopsida</taxon>
        <taxon>eudicotyledons</taxon>
        <taxon>Gunneridae</taxon>
        <taxon>Pentapetalae</taxon>
        <taxon>asterids</taxon>
        <taxon>lamiids</taxon>
        <taxon>Lamiales</taxon>
        <taxon>Gesneriaceae</taxon>
        <taxon>Didymocarpoideae</taxon>
        <taxon>Trichosporeae</taxon>
        <taxon>Loxocarpinae</taxon>
        <taxon>Dorcoceras</taxon>
    </lineage>
</organism>
<name>A0A2Z6ZRP4_9LAMI</name>
<protein>
    <submittedName>
        <fullName evidence="1">Zinc finger HIT domain-containing protein 2-like</fullName>
    </submittedName>
</protein>
<evidence type="ECO:0000313" key="1">
    <source>
        <dbReference type="EMBL" id="KZT75411.1"/>
    </source>
</evidence>
<keyword evidence="2" id="KW-1185">Reference proteome</keyword>